<dbReference type="AlphaFoldDB" id="A0ABD1EGB8"/>
<feature type="region of interest" description="Disordered" evidence="1">
    <location>
        <begin position="81"/>
        <end position="107"/>
    </location>
</feature>
<evidence type="ECO:0000313" key="2">
    <source>
        <dbReference type="EMBL" id="KAL1493743.1"/>
    </source>
</evidence>
<evidence type="ECO:0000256" key="1">
    <source>
        <dbReference type="SAM" id="MobiDB-lite"/>
    </source>
</evidence>
<evidence type="ECO:0000313" key="3">
    <source>
        <dbReference type="Proteomes" id="UP001566132"/>
    </source>
</evidence>
<feature type="compositionally biased region" description="Low complexity" evidence="1">
    <location>
        <begin position="95"/>
        <end position="104"/>
    </location>
</feature>
<evidence type="ECO:0008006" key="4">
    <source>
        <dbReference type="Google" id="ProtNLM"/>
    </source>
</evidence>
<organism evidence="2 3">
    <name type="scientific">Hypothenemus hampei</name>
    <name type="common">Coffee berry borer</name>
    <dbReference type="NCBI Taxonomy" id="57062"/>
    <lineage>
        <taxon>Eukaryota</taxon>
        <taxon>Metazoa</taxon>
        <taxon>Ecdysozoa</taxon>
        <taxon>Arthropoda</taxon>
        <taxon>Hexapoda</taxon>
        <taxon>Insecta</taxon>
        <taxon>Pterygota</taxon>
        <taxon>Neoptera</taxon>
        <taxon>Endopterygota</taxon>
        <taxon>Coleoptera</taxon>
        <taxon>Polyphaga</taxon>
        <taxon>Cucujiformia</taxon>
        <taxon>Curculionidae</taxon>
        <taxon>Scolytinae</taxon>
        <taxon>Hypothenemus</taxon>
    </lineage>
</organism>
<dbReference type="EMBL" id="JBDJPC010000007">
    <property type="protein sequence ID" value="KAL1493743.1"/>
    <property type="molecule type" value="Genomic_DNA"/>
</dbReference>
<proteinExistence type="predicted"/>
<gene>
    <name evidence="2" type="ORF">ABEB36_009437</name>
</gene>
<protein>
    <recommendedName>
        <fullName evidence="4">PiggyBac transposable element-derived protein domain-containing protein</fullName>
    </recommendedName>
</protein>
<name>A0ABD1EGB8_HYPHA</name>
<accession>A0ABD1EGB8</accession>
<comment type="caution">
    <text evidence="2">The sequence shown here is derived from an EMBL/GenBank/DDBJ whole genome shotgun (WGS) entry which is preliminary data.</text>
</comment>
<sequence>MSKKWNLNNPRHAAEALEFFYSLPENENDSEDEADEGAMEEYQDLELLCTPGCNSSCSSTSLNQSTSADGVFFLPTRVNIESASTNSEEEEDPADYNNNNNNEEWSQNSDYFDNLNLSFDKSPNSAREFCNQAKELDFFFEIFDGEILCKLVDQTNLYARQ</sequence>
<dbReference type="Proteomes" id="UP001566132">
    <property type="component" value="Unassembled WGS sequence"/>
</dbReference>
<keyword evidence="3" id="KW-1185">Reference proteome</keyword>
<reference evidence="2 3" key="1">
    <citation type="submission" date="2024-05" db="EMBL/GenBank/DDBJ databases">
        <title>Genetic variation in Jamaican populations of the coffee berry borer (Hypothenemus hampei).</title>
        <authorList>
            <person name="Errbii M."/>
            <person name="Myrie A."/>
        </authorList>
    </citation>
    <scope>NUCLEOTIDE SEQUENCE [LARGE SCALE GENOMIC DNA]</scope>
    <source>
        <strain evidence="2">JA-Hopewell-2020-01-JO</strain>
        <tissue evidence="2">Whole body</tissue>
    </source>
</reference>